<proteinExistence type="predicted"/>
<feature type="transmembrane region" description="Helical" evidence="1">
    <location>
        <begin position="33"/>
        <end position="52"/>
    </location>
</feature>
<comment type="caution">
    <text evidence="2">The sequence shown here is derived from an EMBL/GenBank/DDBJ whole genome shotgun (WGS) entry which is preliminary data.</text>
</comment>
<name>X1M4K1_9ZZZZ</name>
<sequence>MTLQFDGGPNDGYTAKCPFAPPPVFYLPTAEPLVASVYTFDFFAVGLLNYIFSGYLRLSPSEAKALFD</sequence>
<accession>X1M4K1</accession>
<dbReference type="AlphaFoldDB" id="X1M4K1"/>
<evidence type="ECO:0000313" key="2">
    <source>
        <dbReference type="EMBL" id="GAI09600.1"/>
    </source>
</evidence>
<keyword evidence="1" id="KW-0472">Membrane</keyword>
<gene>
    <name evidence="2" type="ORF">S06H3_12706</name>
</gene>
<keyword evidence="1" id="KW-0812">Transmembrane</keyword>
<evidence type="ECO:0000256" key="1">
    <source>
        <dbReference type="SAM" id="Phobius"/>
    </source>
</evidence>
<keyword evidence="1" id="KW-1133">Transmembrane helix</keyword>
<reference evidence="2" key="1">
    <citation type="journal article" date="2014" name="Front. Microbiol.">
        <title>High frequency of phylogenetically diverse reductive dehalogenase-homologous genes in deep subseafloor sedimentary metagenomes.</title>
        <authorList>
            <person name="Kawai M."/>
            <person name="Futagami T."/>
            <person name="Toyoda A."/>
            <person name="Takaki Y."/>
            <person name="Nishi S."/>
            <person name="Hori S."/>
            <person name="Arai W."/>
            <person name="Tsubouchi T."/>
            <person name="Morono Y."/>
            <person name="Uchiyama I."/>
            <person name="Ito T."/>
            <person name="Fujiyama A."/>
            <person name="Inagaki F."/>
            <person name="Takami H."/>
        </authorList>
    </citation>
    <scope>NUCLEOTIDE SEQUENCE</scope>
    <source>
        <strain evidence="2">Expedition CK06-06</strain>
    </source>
</reference>
<protein>
    <submittedName>
        <fullName evidence="2">Uncharacterized protein</fullName>
    </submittedName>
</protein>
<organism evidence="2">
    <name type="scientific">marine sediment metagenome</name>
    <dbReference type="NCBI Taxonomy" id="412755"/>
    <lineage>
        <taxon>unclassified sequences</taxon>
        <taxon>metagenomes</taxon>
        <taxon>ecological metagenomes</taxon>
    </lineage>
</organism>
<dbReference type="EMBL" id="BARV01006207">
    <property type="protein sequence ID" value="GAI09600.1"/>
    <property type="molecule type" value="Genomic_DNA"/>
</dbReference>